<name>A0A9X7N4P9_PSEDE</name>
<accession>A0A9X7N4P9</accession>
<dbReference type="EMBL" id="CP043626">
    <property type="protein sequence ID" value="QEY75117.1"/>
    <property type="molecule type" value="Genomic_DNA"/>
</dbReference>
<dbReference type="Proteomes" id="UP000326659">
    <property type="component" value="Chromosome"/>
</dbReference>
<keyword evidence="2" id="KW-1185">Reference proteome</keyword>
<evidence type="ECO:0000313" key="2">
    <source>
        <dbReference type="Proteomes" id="UP000326659"/>
    </source>
</evidence>
<dbReference type="AlphaFoldDB" id="A0A9X7N4P9"/>
<evidence type="ECO:0000313" key="1">
    <source>
        <dbReference type="EMBL" id="QEY75117.1"/>
    </source>
</evidence>
<protein>
    <submittedName>
        <fullName evidence="1">Uncharacterized protein</fullName>
    </submittedName>
</protein>
<organism evidence="1 2">
    <name type="scientific">Pseudomonas denitrificans</name>
    <dbReference type="NCBI Taxonomy" id="43306"/>
    <lineage>
        <taxon>Bacteria</taxon>
        <taxon>Pseudomonadati</taxon>
        <taxon>Pseudomonadota</taxon>
        <taxon>Gammaproteobacteria</taxon>
        <taxon>Pseudomonadales</taxon>
        <taxon>Pseudomonadaceae</taxon>
        <taxon>Halopseudomonas</taxon>
    </lineage>
</organism>
<sequence>MSIKIDGKDLICSGGYYVPKESVLDYFVEFDDAGKKDNLNLKISFSEDDTSEDVRLEFESKGDHGAIIIKNAKGSFIAPDGKPFQVARSVSDRPIYFVCFVKVYKNYHKIDIQLTIEPEAE</sequence>
<proteinExistence type="predicted"/>
<dbReference type="KEGG" id="pden:F1C79_27765"/>
<dbReference type="RefSeq" id="WP_151189169.1">
    <property type="nucleotide sequence ID" value="NZ_CP043626.1"/>
</dbReference>
<gene>
    <name evidence="1" type="ORF">F1C79_27765</name>
</gene>
<reference evidence="1 2" key="1">
    <citation type="submission" date="2019-09" db="EMBL/GenBank/DDBJ databases">
        <title>Prosopis cineraria nodule microbiome.</title>
        <authorList>
            <person name="Chaluvadi S.R."/>
            <person name="Ali R."/>
            <person name="Wang X."/>
        </authorList>
    </citation>
    <scope>NUCLEOTIDE SEQUENCE [LARGE SCALE GENOMIC DNA]</scope>
    <source>
        <strain evidence="1 2">BG1</strain>
    </source>
</reference>